<evidence type="ECO:0000256" key="1">
    <source>
        <dbReference type="ARBA" id="ARBA00001561"/>
    </source>
</evidence>
<organism evidence="7 8">
    <name type="scientific">Candidatus Accumulibacter proximus</name>
    <dbReference type="NCBI Taxonomy" id="2954385"/>
    <lineage>
        <taxon>Bacteria</taxon>
        <taxon>Pseudomonadati</taxon>
        <taxon>Pseudomonadota</taxon>
        <taxon>Betaproteobacteria</taxon>
        <taxon>Candidatus Accumulibacter</taxon>
    </lineage>
</organism>
<proteinExistence type="predicted"/>
<accession>A0A935UIT8</accession>
<evidence type="ECO:0000256" key="3">
    <source>
        <dbReference type="ARBA" id="ARBA00022801"/>
    </source>
</evidence>
<dbReference type="EC" id="3.5.1.28" evidence="2"/>
<dbReference type="SUPFAM" id="SSF55846">
    <property type="entry name" value="N-acetylmuramoyl-L-alanine amidase-like"/>
    <property type="match status" value="1"/>
</dbReference>
<evidence type="ECO:0000313" key="8">
    <source>
        <dbReference type="Proteomes" id="UP000697998"/>
    </source>
</evidence>
<evidence type="ECO:0000256" key="5">
    <source>
        <dbReference type="SAM" id="MobiDB-lite"/>
    </source>
</evidence>
<dbReference type="Pfam" id="PF01510">
    <property type="entry name" value="Amidase_2"/>
    <property type="match status" value="1"/>
</dbReference>
<feature type="region of interest" description="Disordered" evidence="5">
    <location>
        <begin position="284"/>
        <end position="322"/>
    </location>
</feature>
<comment type="catalytic activity">
    <reaction evidence="1">
        <text>Hydrolyzes the link between N-acetylmuramoyl residues and L-amino acid residues in certain cell-wall glycopeptides.</text>
        <dbReference type="EC" id="3.5.1.28"/>
    </reaction>
</comment>
<feature type="domain" description="N-acetylmuramoyl-L-alanine amidase" evidence="6">
    <location>
        <begin position="15"/>
        <end position="185"/>
    </location>
</feature>
<evidence type="ECO:0000256" key="4">
    <source>
        <dbReference type="ARBA" id="ARBA00023316"/>
    </source>
</evidence>
<sequence>MTLRIENHKLVGDQVSHRDTPNRGGVMNPSYLVLHYTAGRSLESSVESLCTRKPQGNASAHIVLGRDGRIVQLAPFNIVTWHAGVSQWAGLVGLNSHSIGIEMDNAGLLKRVGSQYQAWFGKVYPEDEVLLAAHRNGGPVSPWHAYSEVQIERAIELADLLVEHYGLQDVLGHEDIAPGRKTDPGPAFPLGALKSRVLGRENDSPARYRVTANSLNIRKGPDASFEPVAPALKKGTEVFLLEARDRWSLVEVVANVEVEGWVSNAFIAPASAGRSAVAPAAGSVEPASAEAVPAGKARKATVKGGAKKKLHGAKKHHPVADD</sequence>
<gene>
    <name evidence="7" type="ORF">IPJ27_20745</name>
</gene>
<evidence type="ECO:0000256" key="2">
    <source>
        <dbReference type="ARBA" id="ARBA00011901"/>
    </source>
</evidence>
<dbReference type="SMART" id="SM00644">
    <property type="entry name" value="Ami_2"/>
    <property type="match status" value="1"/>
</dbReference>
<name>A0A935UIT8_9PROT</name>
<dbReference type="InterPro" id="IPR002502">
    <property type="entry name" value="Amidase_domain"/>
</dbReference>
<dbReference type="Gene3D" id="3.40.80.10">
    <property type="entry name" value="Peptidoglycan recognition protein-like"/>
    <property type="match status" value="1"/>
</dbReference>
<evidence type="ECO:0000313" key="7">
    <source>
        <dbReference type="EMBL" id="MBK7676985.1"/>
    </source>
</evidence>
<keyword evidence="3" id="KW-0378">Hydrolase</keyword>
<evidence type="ECO:0000259" key="6">
    <source>
        <dbReference type="SMART" id="SM00644"/>
    </source>
</evidence>
<dbReference type="Proteomes" id="UP000697998">
    <property type="component" value="Unassembled WGS sequence"/>
</dbReference>
<dbReference type="InterPro" id="IPR036505">
    <property type="entry name" value="Amidase/PGRP_sf"/>
</dbReference>
<dbReference type="GO" id="GO:0009253">
    <property type="term" value="P:peptidoglycan catabolic process"/>
    <property type="evidence" value="ECO:0007669"/>
    <property type="project" value="InterPro"/>
</dbReference>
<dbReference type="GO" id="GO:0009254">
    <property type="term" value="P:peptidoglycan turnover"/>
    <property type="evidence" value="ECO:0007669"/>
    <property type="project" value="TreeGrafter"/>
</dbReference>
<dbReference type="PANTHER" id="PTHR30417">
    <property type="entry name" value="N-ACETYLMURAMOYL-L-ALANINE AMIDASE AMID"/>
    <property type="match status" value="1"/>
</dbReference>
<dbReference type="GO" id="GO:0008745">
    <property type="term" value="F:N-acetylmuramoyl-L-alanine amidase activity"/>
    <property type="evidence" value="ECO:0007669"/>
    <property type="project" value="UniProtKB-EC"/>
</dbReference>
<dbReference type="Gene3D" id="2.30.30.40">
    <property type="entry name" value="SH3 Domains"/>
    <property type="match status" value="1"/>
</dbReference>
<dbReference type="PANTHER" id="PTHR30417:SF1">
    <property type="entry name" value="N-ACETYLMURAMOYL-L-ALANINE AMIDASE AMID"/>
    <property type="match status" value="1"/>
</dbReference>
<dbReference type="EMBL" id="JADJMH010000030">
    <property type="protein sequence ID" value="MBK7676985.1"/>
    <property type="molecule type" value="Genomic_DNA"/>
</dbReference>
<dbReference type="AlphaFoldDB" id="A0A935UIT8"/>
<feature type="compositionally biased region" description="Basic residues" evidence="5">
    <location>
        <begin position="296"/>
        <end position="322"/>
    </location>
</feature>
<dbReference type="GO" id="GO:0071555">
    <property type="term" value="P:cell wall organization"/>
    <property type="evidence" value="ECO:0007669"/>
    <property type="project" value="UniProtKB-KW"/>
</dbReference>
<protein>
    <recommendedName>
        <fullName evidence="2">N-acetylmuramoyl-L-alanine amidase</fullName>
        <ecNumber evidence="2">3.5.1.28</ecNumber>
    </recommendedName>
</protein>
<dbReference type="InterPro" id="IPR051206">
    <property type="entry name" value="NAMLAA_amidase_2"/>
</dbReference>
<comment type="caution">
    <text evidence="7">The sequence shown here is derived from an EMBL/GenBank/DDBJ whole genome shotgun (WGS) entry which is preliminary data.</text>
</comment>
<dbReference type="CDD" id="cd06583">
    <property type="entry name" value="PGRP"/>
    <property type="match status" value="1"/>
</dbReference>
<reference evidence="7 8" key="1">
    <citation type="submission" date="2020-10" db="EMBL/GenBank/DDBJ databases">
        <title>Connecting structure to function with the recovery of over 1000 high-quality activated sludge metagenome-assembled genomes encoding full-length rRNA genes using long-read sequencing.</title>
        <authorList>
            <person name="Singleton C.M."/>
            <person name="Petriglieri F."/>
            <person name="Kristensen J.M."/>
            <person name="Kirkegaard R.H."/>
            <person name="Michaelsen T.Y."/>
            <person name="Andersen M.H."/>
            <person name="Karst S.M."/>
            <person name="Dueholm M.S."/>
            <person name="Nielsen P.H."/>
            <person name="Albertsen M."/>
        </authorList>
    </citation>
    <scope>NUCLEOTIDE SEQUENCE [LARGE SCALE GENOMIC DNA]</scope>
    <source>
        <strain evidence="7">EsbW_18-Q3-R4-48_BATAC.285</strain>
    </source>
</reference>
<keyword evidence="4" id="KW-0961">Cell wall biogenesis/degradation</keyword>